<dbReference type="GO" id="GO:0005524">
    <property type="term" value="F:ATP binding"/>
    <property type="evidence" value="ECO:0007669"/>
    <property type="project" value="InterPro"/>
</dbReference>
<keyword evidence="8" id="KW-0472">Membrane</keyword>
<comment type="subcellular location">
    <subcellularLocation>
        <location evidence="1">Membrane</location>
        <topology evidence="1">Single-pass type I membrane protein</topology>
    </subcellularLocation>
</comment>
<evidence type="ECO:0000256" key="7">
    <source>
        <dbReference type="ARBA" id="ARBA00023134"/>
    </source>
</evidence>
<dbReference type="GO" id="GO:0004713">
    <property type="term" value="F:protein tyrosine kinase activity"/>
    <property type="evidence" value="ECO:0007669"/>
    <property type="project" value="InterPro"/>
</dbReference>
<dbReference type="InterPro" id="IPR050401">
    <property type="entry name" value="Cyclic_nucleotide_synthase"/>
</dbReference>
<dbReference type="InterPro" id="IPR001245">
    <property type="entry name" value="Ser-Thr/Tyr_kinase_cat_dom"/>
</dbReference>
<keyword evidence="6" id="KW-1133">Transmembrane helix</keyword>
<dbReference type="InterPro" id="IPR020635">
    <property type="entry name" value="Tyr_kinase_cat_dom"/>
</dbReference>
<evidence type="ECO:0000256" key="11">
    <source>
        <dbReference type="ARBA" id="ARBA00023239"/>
    </source>
</evidence>
<dbReference type="Gene3D" id="1.10.510.10">
    <property type="entry name" value="Transferase(Phosphotransferase) domain 1"/>
    <property type="match status" value="1"/>
</dbReference>
<dbReference type="EMBL" id="JH817284">
    <property type="protein sequence ID" value="EKC19009.1"/>
    <property type="molecule type" value="Genomic_DNA"/>
</dbReference>
<dbReference type="GO" id="GO:0035556">
    <property type="term" value="P:intracellular signal transduction"/>
    <property type="evidence" value="ECO:0007669"/>
    <property type="project" value="InterPro"/>
</dbReference>
<dbReference type="InterPro" id="IPR011009">
    <property type="entry name" value="Kinase-like_dom_sf"/>
</dbReference>
<dbReference type="EC" id="4.6.1.2" evidence="2 14"/>
<dbReference type="Pfam" id="PF00211">
    <property type="entry name" value="Guanylate_cyc"/>
    <property type="match status" value="1"/>
</dbReference>
<organism evidence="15">
    <name type="scientific">Magallana gigas</name>
    <name type="common">Pacific oyster</name>
    <name type="synonym">Crassostrea gigas</name>
    <dbReference type="NCBI Taxonomy" id="29159"/>
    <lineage>
        <taxon>Eukaryota</taxon>
        <taxon>Metazoa</taxon>
        <taxon>Spiralia</taxon>
        <taxon>Lophotrochozoa</taxon>
        <taxon>Mollusca</taxon>
        <taxon>Bivalvia</taxon>
        <taxon>Autobranchia</taxon>
        <taxon>Pteriomorphia</taxon>
        <taxon>Ostreida</taxon>
        <taxon>Ostreoidea</taxon>
        <taxon>Ostreidae</taxon>
        <taxon>Magallana</taxon>
    </lineage>
</organism>
<keyword evidence="9 15" id="KW-0675">Receptor</keyword>
<evidence type="ECO:0000256" key="14">
    <source>
        <dbReference type="RuleBase" id="RU003431"/>
    </source>
</evidence>
<keyword evidence="12 14" id="KW-0141">cGMP biosynthesis</keyword>
<evidence type="ECO:0000256" key="2">
    <source>
        <dbReference type="ARBA" id="ARBA00012202"/>
    </source>
</evidence>
<dbReference type="GO" id="GO:0004016">
    <property type="term" value="F:adenylate cyclase activity"/>
    <property type="evidence" value="ECO:0007669"/>
    <property type="project" value="TreeGrafter"/>
</dbReference>
<dbReference type="FunFam" id="3.30.70.1230:FF:000004">
    <property type="entry name" value="Guanylate cyclase"/>
    <property type="match status" value="1"/>
</dbReference>
<keyword evidence="3" id="KW-0812">Transmembrane</keyword>
<evidence type="ECO:0000256" key="8">
    <source>
        <dbReference type="ARBA" id="ARBA00023136"/>
    </source>
</evidence>
<accession>K1PJB8</accession>
<dbReference type="GO" id="GO:0005886">
    <property type="term" value="C:plasma membrane"/>
    <property type="evidence" value="ECO:0007669"/>
    <property type="project" value="TreeGrafter"/>
</dbReference>
<reference evidence="15" key="1">
    <citation type="journal article" date="2012" name="Nature">
        <title>The oyster genome reveals stress adaptation and complexity of shell formation.</title>
        <authorList>
            <person name="Zhang G."/>
            <person name="Fang X."/>
            <person name="Guo X."/>
            <person name="Li L."/>
            <person name="Luo R."/>
            <person name="Xu F."/>
            <person name="Yang P."/>
            <person name="Zhang L."/>
            <person name="Wang X."/>
            <person name="Qi H."/>
            <person name="Xiong Z."/>
            <person name="Que H."/>
            <person name="Xie Y."/>
            <person name="Holland P.W."/>
            <person name="Paps J."/>
            <person name="Zhu Y."/>
            <person name="Wu F."/>
            <person name="Chen Y."/>
            <person name="Wang J."/>
            <person name="Peng C."/>
            <person name="Meng J."/>
            <person name="Yang L."/>
            <person name="Liu J."/>
            <person name="Wen B."/>
            <person name="Zhang N."/>
            <person name="Huang Z."/>
            <person name="Zhu Q."/>
            <person name="Feng Y."/>
            <person name="Mount A."/>
            <person name="Hedgecock D."/>
            <person name="Xu Z."/>
            <person name="Liu Y."/>
            <person name="Domazet-Loso T."/>
            <person name="Du Y."/>
            <person name="Sun X."/>
            <person name="Zhang S."/>
            <person name="Liu B."/>
            <person name="Cheng P."/>
            <person name="Jiang X."/>
            <person name="Li J."/>
            <person name="Fan D."/>
            <person name="Wang W."/>
            <person name="Fu W."/>
            <person name="Wang T."/>
            <person name="Wang B."/>
            <person name="Zhang J."/>
            <person name="Peng Z."/>
            <person name="Li Y."/>
            <person name="Li N."/>
            <person name="Wang J."/>
            <person name="Chen M."/>
            <person name="He Y."/>
            <person name="Tan F."/>
            <person name="Song X."/>
            <person name="Zheng Q."/>
            <person name="Huang R."/>
            <person name="Yang H."/>
            <person name="Du X."/>
            <person name="Chen L."/>
            <person name="Yang M."/>
            <person name="Gaffney P.M."/>
            <person name="Wang S."/>
            <person name="Luo L."/>
            <person name="She Z."/>
            <person name="Ming Y."/>
            <person name="Huang W."/>
            <person name="Zhang S."/>
            <person name="Huang B."/>
            <person name="Zhang Y."/>
            <person name="Qu T."/>
            <person name="Ni P."/>
            <person name="Miao G."/>
            <person name="Wang J."/>
            <person name="Wang Q."/>
            <person name="Steinberg C.E."/>
            <person name="Wang H."/>
            <person name="Li N."/>
            <person name="Qian L."/>
            <person name="Zhang G."/>
            <person name="Li Y."/>
            <person name="Yang H."/>
            <person name="Liu X."/>
            <person name="Wang J."/>
            <person name="Yin Y."/>
            <person name="Wang J."/>
        </authorList>
    </citation>
    <scope>NUCLEOTIDE SEQUENCE [LARGE SCALE GENOMIC DNA]</scope>
    <source>
        <strain evidence="15">05x7-T-G4-1.051#20</strain>
    </source>
</reference>
<evidence type="ECO:0000313" key="15">
    <source>
        <dbReference type="EMBL" id="EKC19009.1"/>
    </source>
</evidence>
<evidence type="ECO:0000256" key="3">
    <source>
        <dbReference type="ARBA" id="ARBA00022692"/>
    </source>
</evidence>
<keyword evidence="11 13" id="KW-0456">Lyase</keyword>
<dbReference type="AlphaFoldDB" id="K1PJB8"/>
<protein>
    <recommendedName>
        <fullName evidence="2 14">Guanylate cyclase</fullName>
        <ecNumber evidence="2 14">4.6.1.2</ecNumber>
    </recommendedName>
</protein>
<dbReference type="HOGENOM" id="CLU_001072_11_2_1"/>
<dbReference type="SUPFAM" id="SSF55073">
    <property type="entry name" value="Nucleotide cyclase"/>
    <property type="match status" value="1"/>
</dbReference>
<dbReference type="SMART" id="SM00219">
    <property type="entry name" value="TyrKc"/>
    <property type="match status" value="1"/>
</dbReference>
<keyword evidence="7" id="KW-0342">GTP-binding</keyword>
<dbReference type="PROSITE" id="PS50011">
    <property type="entry name" value="PROTEIN_KINASE_DOM"/>
    <property type="match status" value="1"/>
</dbReference>
<comment type="similarity">
    <text evidence="13">Belongs to the adenylyl cyclase class-4/guanylyl cyclase family.</text>
</comment>
<dbReference type="Gene3D" id="6.10.250.780">
    <property type="match status" value="1"/>
</dbReference>
<evidence type="ECO:0000256" key="9">
    <source>
        <dbReference type="ARBA" id="ARBA00023170"/>
    </source>
</evidence>
<evidence type="ECO:0000256" key="4">
    <source>
        <dbReference type="ARBA" id="ARBA00022729"/>
    </source>
</evidence>
<evidence type="ECO:0000256" key="10">
    <source>
        <dbReference type="ARBA" id="ARBA00023180"/>
    </source>
</evidence>
<dbReference type="InParanoid" id="K1PJB8"/>
<dbReference type="SUPFAM" id="SSF56112">
    <property type="entry name" value="Protein kinase-like (PK-like)"/>
    <property type="match status" value="1"/>
</dbReference>
<evidence type="ECO:0000256" key="5">
    <source>
        <dbReference type="ARBA" id="ARBA00022741"/>
    </source>
</evidence>
<evidence type="ECO:0000256" key="12">
    <source>
        <dbReference type="ARBA" id="ARBA00023293"/>
    </source>
</evidence>
<dbReference type="InterPro" id="IPR000719">
    <property type="entry name" value="Prot_kinase_dom"/>
</dbReference>
<dbReference type="Pfam" id="PF07714">
    <property type="entry name" value="PK_Tyr_Ser-Thr"/>
    <property type="match status" value="1"/>
</dbReference>
<evidence type="ECO:0000256" key="13">
    <source>
        <dbReference type="RuleBase" id="RU000405"/>
    </source>
</evidence>
<dbReference type="GO" id="GO:0007168">
    <property type="term" value="P:receptor guanylyl cyclase signaling pathway"/>
    <property type="evidence" value="ECO:0007669"/>
    <property type="project" value="TreeGrafter"/>
</dbReference>
<evidence type="ECO:0000256" key="1">
    <source>
        <dbReference type="ARBA" id="ARBA00004479"/>
    </source>
</evidence>
<dbReference type="PROSITE" id="PS50125">
    <property type="entry name" value="GUANYLATE_CYCLASE_2"/>
    <property type="match status" value="1"/>
</dbReference>
<dbReference type="PANTHER" id="PTHR11920">
    <property type="entry name" value="GUANYLYL CYCLASE"/>
    <property type="match status" value="1"/>
</dbReference>
<name>K1PJB8_MAGGI</name>
<keyword evidence="4" id="KW-0732">Signal</keyword>
<keyword evidence="5" id="KW-0547">Nucleotide-binding</keyword>
<dbReference type="PANTHER" id="PTHR11920:SF494">
    <property type="entry name" value="ATRIAL NATRIURETIC PEPTIDE RECEPTOR 2"/>
    <property type="match status" value="1"/>
</dbReference>
<evidence type="ECO:0000256" key="6">
    <source>
        <dbReference type="ARBA" id="ARBA00022989"/>
    </source>
</evidence>
<dbReference type="SMART" id="SM00044">
    <property type="entry name" value="CYCc"/>
    <property type="match status" value="1"/>
</dbReference>
<comment type="catalytic activity">
    <reaction evidence="14">
        <text>GTP = 3',5'-cyclic GMP + diphosphate</text>
        <dbReference type="Rhea" id="RHEA:13665"/>
        <dbReference type="ChEBI" id="CHEBI:33019"/>
        <dbReference type="ChEBI" id="CHEBI:37565"/>
        <dbReference type="ChEBI" id="CHEBI:57746"/>
        <dbReference type="EC" id="4.6.1.2"/>
    </reaction>
</comment>
<gene>
    <name evidence="15" type="ORF">CGI_10009988</name>
</gene>
<dbReference type="Gene3D" id="3.30.70.1230">
    <property type="entry name" value="Nucleotide cyclase"/>
    <property type="match status" value="1"/>
</dbReference>
<dbReference type="InterPro" id="IPR001054">
    <property type="entry name" value="A/G_cyclase"/>
</dbReference>
<dbReference type="PROSITE" id="PS00452">
    <property type="entry name" value="GUANYLATE_CYCLASE_1"/>
    <property type="match status" value="1"/>
</dbReference>
<sequence length="499" mass="56383">MKDILSNDSFTLNWDFRASLVCDIIQAMDYIHNSNIKYHGHLTSMNCVIDSRFVLKVTEFGIQSLRDFDIDITKKESLWVAPEAIRQQNAVKSIQEMQYADVYSFAVILYEILSRKEPFEDDQEFLTFKEIIMKIKYVEETPFRPRLDADSDKDMVSLMRICWDENPKSRPTFSTIKKEATRLKWDKTGDKFLDNLLSRMEEYANNLEDLVEERTQAFLDEKRRAEELLYQVLPRSVADELKNGRMVNPEAFACVTVYFSDIVGFTSLSSESTPMQIVDLLNDLYTCFDKIIENFDVYKVETIGDAYMVVSGLPVRNGNKHVEEIAKMSTIILDNVKNFKIRHKPNVQLRARIGLHSGPVCAGVVGRKMPRYCLFGDTVNTASRMESTGEGAHAFDADAIAQAACAASSPGGFVSAIRRTCSGTQASCNTICSNAISGMRAIYGNQGSTTGTCFQAFHFYYKHATLKPEEKGKALLAMHRYRDGCNSTSCGPNFCCCKA</sequence>
<dbReference type="CDD" id="cd07302">
    <property type="entry name" value="CHD"/>
    <property type="match status" value="1"/>
</dbReference>
<keyword evidence="10" id="KW-0325">Glycoprotein</keyword>
<dbReference type="GO" id="GO:0005525">
    <property type="term" value="F:GTP binding"/>
    <property type="evidence" value="ECO:0007669"/>
    <property type="project" value="UniProtKB-KW"/>
</dbReference>
<dbReference type="InterPro" id="IPR029787">
    <property type="entry name" value="Nucleotide_cyclase"/>
</dbReference>
<dbReference type="InterPro" id="IPR018297">
    <property type="entry name" value="A/G_cyclase_CS"/>
</dbReference>
<proteinExistence type="inferred from homology"/>
<dbReference type="GO" id="GO:0001653">
    <property type="term" value="F:peptide receptor activity"/>
    <property type="evidence" value="ECO:0007669"/>
    <property type="project" value="TreeGrafter"/>
</dbReference>
<dbReference type="GO" id="GO:0004383">
    <property type="term" value="F:guanylate cyclase activity"/>
    <property type="evidence" value="ECO:0007669"/>
    <property type="project" value="UniProtKB-EC"/>
</dbReference>